<dbReference type="PANTHER" id="PTHR43078:SF6">
    <property type="entry name" value="UDP-GLUCURONIC ACID DECARBOXYLASE 1"/>
    <property type="match status" value="1"/>
</dbReference>
<keyword evidence="11" id="KW-0418">Kinase</keyword>
<comment type="pathway">
    <text evidence="4">Nucleotide-sugar biosynthesis; UDP-alpha-D-xylose biosynthesis; UDP-alpha-D-xylose from UDP-alpha-D-glucuronate: step 1/1.</text>
</comment>
<dbReference type="Gene3D" id="1.10.510.10">
    <property type="entry name" value="Transferase(Phosphotransferase) domain 1"/>
    <property type="match status" value="2"/>
</dbReference>
<feature type="region of interest" description="Disordered" evidence="26">
    <location>
        <begin position="632"/>
        <end position="679"/>
    </location>
</feature>
<accession>A0A8S1I014</accession>
<comment type="cofactor">
    <cofactor evidence="1">
        <name>NAD(+)</name>
        <dbReference type="ChEBI" id="CHEBI:57540"/>
    </cofactor>
</comment>
<evidence type="ECO:0000256" key="17">
    <source>
        <dbReference type="ARBA" id="ARBA00023034"/>
    </source>
</evidence>
<feature type="domain" description="CRIB" evidence="30">
    <location>
        <begin position="676"/>
        <end position="690"/>
    </location>
</feature>
<evidence type="ECO:0000256" key="19">
    <source>
        <dbReference type="ARBA" id="ARBA00023137"/>
    </source>
</evidence>
<name>A0A8S1I014_9PELO</name>
<evidence type="ECO:0000256" key="23">
    <source>
        <dbReference type="PROSITE-ProRule" id="PRU00192"/>
    </source>
</evidence>
<feature type="domain" description="Protein kinase" evidence="29">
    <location>
        <begin position="150"/>
        <end position="569"/>
    </location>
</feature>
<feature type="chain" id="PRO_5035864615" description="UDP-glucuronate decarboxylase" evidence="27">
    <location>
        <begin position="24"/>
        <end position="1783"/>
    </location>
</feature>
<feature type="domain" description="SH3" evidence="28">
    <location>
        <begin position="567"/>
        <end position="632"/>
    </location>
</feature>
<evidence type="ECO:0000256" key="25">
    <source>
        <dbReference type="SAM" id="Coils"/>
    </source>
</evidence>
<keyword evidence="12" id="KW-0210">Decarboxylase</keyword>
<feature type="compositionally biased region" description="Basic and acidic residues" evidence="26">
    <location>
        <begin position="1371"/>
        <end position="1395"/>
    </location>
</feature>
<keyword evidence="25" id="KW-0175">Coiled coil</keyword>
<dbReference type="InterPro" id="IPR020635">
    <property type="entry name" value="Tyr_kinase_cat_dom"/>
</dbReference>
<feature type="compositionally biased region" description="Pro residues" evidence="26">
    <location>
        <begin position="1099"/>
        <end position="1108"/>
    </location>
</feature>
<evidence type="ECO:0008006" key="33">
    <source>
        <dbReference type="Google" id="ProtNLM"/>
    </source>
</evidence>
<dbReference type="GO" id="GO:0048040">
    <property type="term" value="F:UDP-glucuronate decarboxylase activity"/>
    <property type="evidence" value="ECO:0007669"/>
    <property type="project" value="UniProtKB-EC"/>
</dbReference>
<dbReference type="InterPro" id="IPR001452">
    <property type="entry name" value="SH3_domain"/>
</dbReference>
<feature type="signal peptide" evidence="27">
    <location>
        <begin position="1"/>
        <end position="23"/>
    </location>
</feature>
<keyword evidence="27" id="KW-0732">Signal</keyword>
<dbReference type="InterPro" id="IPR016040">
    <property type="entry name" value="NAD(P)-bd_dom"/>
</dbReference>
<evidence type="ECO:0000256" key="22">
    <source>
        <dbReference type="ARBA" id="ARBA00051601"/>
    </source>
</evidence>
<feature type="compositionally biased region" description="Low complexity" evidence="26">
    <location>
        <begin position="867"/>
        <end position="884"/>
    </location>
</feature>
<keyword evidence="16" id="KW-0520">NAD</keyword>
<feature type="compositionally biased region" description="Basic and acidic residues" evidence="26">
    <location>
        <begin position="649"/>
        <end position="679"/>
    </location>
</feature>
<evidence type="ECO:0000256" key="14">
    <source>
        <dbReference type="ARBA" id="ARBA00022968"/>
    </source>
</evidence>
<dbReference type="PROSITE" id="PS50002">
    <property type="entry name" value="SH3"/>
    <property type="match status" value="1"/>
</dbReference>
<evidence type="ECO:0000256" key="8">
    <source>
        <dbReference type="ARBA" id="ARBA00022679"/>
    </source>
</evidence>
<dbReference type="Pfam" id="PF07653">
    <property type="entry name" value="SH3_2"/>
    <property type="match status" value="1"/>
</dbReference>
<dbReference type="SUPFAM" id="SSF51735">
    <property type="entry name" value="NAD(P)-binding Rossmann-fold domains"/>
    <property type="match status" value="1"/>
</dbReference>
<dbReference type="InterPro" id="IPR017441">
    <property type="entry name" value="Protein_kinase_ATP_BS"/>
</dbReference>
<dbReference type="FunFam" id="2.30.30.40:FF:000249">
    <property type="entry name" value="Activated Cdc42 kinase-like"/>
    <property type="match status" value="1"/>
</dbReference>
<keyword evidence="14" id="KW-0735">Signal-anchor</keyword>
<evidence type="ECO:0000256" key="10">
    <source>
        <dbReference type="ARBA" id="ARBA00022741"/>
    </source>
</evidence>
<evidence type="ECO:0000256" key="13">
    <source>
        <dbReference type="ARBA" id="ARBA00022840"/>
    </source>
</evidence>
<dbReference type="Gene3D" id="2.30.30.40">
    <property type="entry name" value="SH3 Domains"/>
    <property type="match status" value="1"/>
</dbReference>
<evidence type="ECO:0000259" key="29">
    <source>
        <dbReference type="PROSITE" id="PS50011"/>
    </source>
</evidence>
<evidence type="ECO:0000256" key="7">
    <source>
        <dbReference type="ARBA" id="ARBA00022490"/>
    </source>
</evidence>
<keyword evidence="19" id="KW-0829">Tyrosine-protein kinase</keyword>
<dbReference type="InterPro" id="IPR000719">
    <property type="entry name" value="Prot_kinase_dom"/>
</dbReference>
<protein>
    <recommendedName>
        <fullName evidence="33">UDP-glucuronate decarboxylase</fullName>
    </recommendedName>
</protein>
<keyword evidence="15" id="KW-1133">Transmembrane helix</keyword>
<comment type="caution">
    <text evidence="31">The sequence shown here is derived from an EMBL/GenBank/DDBJ whole genome shotgun (WGS) entry which is preliminary data.</text>
</comment>
<dbReference type="GO" id="GO:0032580">
    <property type="term" value="C:Golgi cisterna membrane"/>
    <property type="evidence" value="ECO:0007669"/>
    <property type="project" value="UniProtKB-SubCell"/>
</dbReference>
<evidence type="ECO:0000256" key="2">
    <source>
        <dbReference type="ARBA" id="ARBA00004447"/>
    </source>
</evidence>
<dbReference type="PANTHER" id="PTHR43078">
    <property type="entry name" value="UDP-GLUCURONIC ACID DECARBOXYLASE-RELATED"/>
    <property type="match status" value="1"/>
</dbReference>
<dbReference type="InterPro" id="IPR011009">
    <property type="entry name" value="Kinase-like_dom_sf"/>
</dbReference>
<evidence type="ECO:0000256" key="18">
    <source>
        <dbReference type="ARBA" id="ARBA00023136"/>
    </source>
</evidence>
<evidence type="ECO:0000256" key="20">
    <source>
        <dbReference type="ARBA" id="ARBA00023239"/>
    </source>
</evidence>
<evidence type="ECO:0000256" key="24">
    <source>
        <dbReference type="PROSITE-ProRule" id="PRU10141"/>
    </source>
</evidence>
<keyword evidence="17" id="KW-0333">Golgi apparatus</keyword>
<evidence type="ECO:0000256" key="4">
    <source>
        <dbReference type="ARBA" id="ARBA00005100"/>
    </source>
</evidence>
<dbReference type="InterPro" id="IPR044516">
    <property type="entry name" value="UXS-like"/>
</dbReference>
<feature type="compositionally biased region" description="Polar residues" evidence="26">
    <location>
        <begin position="709"/>
        <end position="722"/>
    </location>
</feature>
<evidence type="ECO:0000313" key="31">
    <source>
        <dbReference type="EMBL" id="CAD6199487.1"/>
    </source>
</evidence>
<feature type="region of interest" description="Disordered" evidence="26">
    <location>
        <begin position="867"/>
        <end position="893"/>
    </location>
</feature>
<evidence type="ECO:0000256" key="12">
    <source>
        <dbReference type="ARBA" id="ARBA00022793"/>
    </source>
</evidence>
<evidence type="ECO:0000256" key="1">
    <source>
        <dbReference type="ARBA" id="ARBA00001911"/>
    </source>
</evidence>
<dbReference type="InterPro" id="IPR008266">
    <property type="entry name" value="Tyr_kinase_AS"/>
</dbReference>
<evidence type="ECO:0000256" key="26">
    <source>
        <dbReference type="SAM" id="MobiDB-lite"/>
    </source>
</evidence>
<dbReference type="Pfam" id="PF07714">
    <property type="entry name" value="PK_Tyr_Ser-Thr"/>
    <property type="match status" value="2"/>
</dbReference>
<dbReference type="PROSITE" id="PS50108">
    <property type="entry name" value="CRIB"/>
    <property type="match status" value="1"/>
</dbReference>
<evidence type="ECO:0000259" key="28">
    <source>
        <dbReference type="PROSITE" id="PS50002"/>
    </source>
</evidence>
<evidence type="ECO:0000256" key="15">
    <source>
        <dbReference type="ARBA" id="ARBA00022989"/>
    </source>
</evidence>
<evidence type="ECO:0000256" key="11">
    <source>
        <dbReference type="ARBA" id="ARBA00022777"/>
    </source>
</evidence>
<evidence type="ECO:0000256" key="3">
    <source>
        <dbReference type="ARBA" id="ARBA00004496"/>
    </source>
</evidence>
<evidence type="ECO:0000259" key="30">
    <source>
        <dbReference type="PROSITE" id="PS50108"/>
    </source>
</evidence>
<evidence type="ECO:0000256" key="9">
    <source>
        <dbReference type="ARBA" id="ARBA00022692"/>
    </source>
</evidence>
<feature type="region of interest" description="Disordered" evidence="26">
    <location>
        <begin position="1367"/>
        <end position="1396"/>
    </location>
</feature>
<dbReference type="SUPFAM" id="SSF50044">
    <property type="entry name" value="SH3-domain"/>
    <property type="match status" value="1"/>
</dbReference>
<keyword evidence="7" id="KW-0963">Cytoplasm</keyword>
<evidence type="ECO:0000256" key="6">
    <source>
        <dbReference type="ARBA" id="ARBA00022443"/>
    </source>
</evidence>
<dbReference type="Proteomes" id="UP000835052">
    <property type="component" value="Unassembled WGS sequence"/>
</dbReference>
<dbReference type="PROSITE" id="PS00109">
    <property type="entry name" value="PROTEIN_KINASE_TYR"/>
    <property type="match status" value="1"/>
</dbReference>
<evidence type="ECO:0000256" key="21">
    <source>
        <dbReference type="ARBA" id="ARBA00047899"/>
    </source>
</evidence>
<keyword evidence="18" id="KW-0472">Membrane</keyword>
<dbReference type="PROSITE" id="PS00107">
    <property type="entry name" value="PROTEIN_KINASE_ATP"/>
    <property type="match status" value="1"/>
</dbReference>
<feature type="compositionally biased region" description="Polar residues" evidence="26">
    <location>
        <begin position="636"/>
        <end position="648"/>
    </location>
</feature>
<dbReference type="CDD" id="cd05230">
    <property type="entry name" value="UGD_SDR_e"/>
    <property type="match status" value="1"/>
</dbReference>
<dbReference type="InterPro" id="IPR036028">
    <property type="entry name" value="SH3-like_dom_sf"/>
</dbReference>
<keyword evidence="32" id="KW-1185">Reference proteome</keyword>
<feature type="binding site" evidence="24">
    <location>
        <position position="181"/>
    </location>
    <ligand>
        <name>ATP</name>
        <dbReference type="ChEBI" id="CHEBI:30616"/>
    </ligand>
</feature>
<dbReference type="GO" id="GO:0004674">
    <property type="term" value="F:protein serine/threonine kinase activity"/>
    <property type="evidence" value="ECO:0007669"/>
    <property type="project" value="UniProtKB-EC"/>
</dbReference>
<dbReference type="GO" id="GO:0004713">
    <property type="term" value="F:protein tyrosine kinase activity"/>
    <property type="evidence" value="ECO:0007669"/>
    <property type="project" value="UniProtKB-KW"/>
</dbReference>
<feature type="coiled-coil region" evidence="25">
    <location>
        <begin position="1400"/>
        <end position="1427"/>
    </location>
</feature>
<evidence type="ECO:0000313" key="32">
    <source>
        <dbReference type="Proteomes" id="UP000835052"/>
    </source>
</evidence>
<dbReference type="GO" id="GO:0042732">
    <property type="term" value="P:D-xylose metabolic process"/>
    <property type="evidence" value="ECO:0007669"/>
    <property type="project" value="InterPro"/>
</dbReference>
<comment type="catalytic activity">
    <reaction evidence="22">
        <text>UDP-alpha-D-glucuronate + H(+) = UDP-alpha-D-xylose + CO2</text>
        <dbReference type="Rhea" id="RHEA:23916"/>
        <dbReference type="ChEBI" id="CHEBI:15378"/>
        <dbReference type="ChEBI" id="CHEBI:16526"/>
        <dbReference type="ChEBI" id="CHEBI:57632"/>
        <dbReference type="ChEBI" id="CHEBI:58052"/>
        <dbReference type="EC" id="4.1.1.35"/>
    </reaction>
</comment>
<sequence length="1783" mass="199547">MLFGLYVSASILAVLTSIAGRFGENDGCPEDGVAMTEGSATNGHVAGDKDASLTRLLVAADLSGYEREMRKKLKLRNAGDLQYVEELDLSSIGMSRPEQKRLRKEYTKMYPSGFVGKLKKVFGRSESCDRKEAVAQREDDDQHVIPLEKITLCKELGHGEFGSVWQASWKNNAEVIQVAVKCVAADKLLSSSSSFLQEAAIMTRMRHDHVVRLFGVVLDTKKIMMVSELATCGSLLECIHKPALRDSFPVHVLCDYAEQMAMGMAYLESQRLIHRDLAARNVLVFSPKKSKMEKSLLKHGIIEELSSARVTAHNRCPISLGETARCFTMLEQYGAQLVHGQWARRRTDVGSWIRIRSWNGGQLLWDGEIAEEGMSEARVESGHGTAASCCRAVRSPKRACRKLEYRPERVCISWSTNRPSYSGLIFSVIYSYLQQFLLPASHVKISDFGLSRSLGVGEDYYRSEFTPSLRLPIAWCAPECINFLKFTSKSDVWAYGVTLWEMFTYGQMPWQGRSGAQILEAVDRRRELLERPSACPEDIYELMKETWTHAPERRPTFAEIVEKFPERRVQTVRAISDCFDNAADHLNFKKDDLIVVIDRFPAEYPDGYYWFGSLRNGKLGLFRPSDTVAHLGSEAPANNGTTLNSDMSFSEKKKDSEKKNQKKDKENERERRKALISEPVGEVRHTCHVGIDGTAFGLLQLDKKDLTPSAVSPSASHTPRQMSSQPSPAPSHASSSSSVQFRDVPSRKAIVKETMSLRDTSSLSKDALNLREAVSPPQYRAPSQPPTSSTLLHATSSLRSNHNFPLIDDICEQFASLERDRSRGTITPSAPPLTASAANSLKTNLQGLSIALNKQDDAEEERWLATASTMSSRTSTHSPSFNGGVRREPVPPPRGPVAAVYARGKDIPTTAHASEDKEDANLREEIQRLDRDITNFSLSTLGDFSDTRPLMDSFNRRDADLEAKSARSQPEPKVRFMTDQELKKMEDKRLKEHRKAEEALKLERRRETNEREVLDNGVDEDSTSLSAGLLARRSQTSTDGPDGWSPEAQEAYKLLVECGTSLKHTATPSPPLPSSSSSRFNTLEKKRISGVDQRASVSPAPPPRPVTPPHVAERERSQIRVLETSEKKEDGMEENVESYTPQKRVHIIETKLIDGPARGMSPPQGPCPAFTTPMAPPRNSFEAKPPPGRPPKTRQFPIVIDERNLAYDNLNGFGAGAKKICHRLYLRNRKSVLPKFPFHLQKKHPTEASPLLGAAFLKTGERRNHQEERPRHAAVCSSQPHPKIGVSPGFALVDNSREPGCLKGCSRTEPSRMPFTARQKLQNVVRFHMTSRFTWALFGAVIIIFVLVSKASNKVIPQQEIIKATTLQQMPDEKNSADMEGHGEQPANENKRNTGEDSMMATLLERIKLMEEEIASLRSRVSDSEDRAAVPANFAVPTTKTYPSVKYRNEETRKRILVTGGAGFVGSHLVDKLMSDGHEVIALDNYFTGRKRNIDHWIGHPNFEMVHHDVVNPYFVEVDQIYHLASPASPPHYMYNPVKTIKTNTLGTINMLGLAKRVKATVLLASTSEVYGDPEEHPQPETYWGHVNTIGPRSCYDEGKRVAESLMVSYNKQEKVPIRIARIFNTFGPRMHMNDGRVVSNFIIQALQDKPMTIYGDGKQTRSFQYVSDLVDGLVALMNSNYSLPVNIGNPEEHTIAEFATIIRDLVSGSKSEILNMASQEDDPKQRRPDITRAAKEISWHPKVTMKNGLLRTIEYFRDELETNKRGGKPLPQAVFQTGFESR</sequence>
<keyword evidence="20" id="KW-0456">Lyase</keyword>
<dbReference type="Pfam" id="PF16363">
    <property type="entry name" value="GDP_Man_Dehyd"/>
    <property type="match status" value="1"/>
</dbReference>
<comment type="subcellular location">
    <subcellularLocation>
        <location evidence="3">Cytoplasm</location>
    </subcellularLocation>
    <subcellularLocation>
        <location evidence="2">Golgi apparatus</location>
        <location evidence="2">Golgi stack membrane</location>
        <topology evidence="2">Single-pass type II membrane protein</topology>
    </subcellularLocation>
</comment>
<dbReference type="GO" id="GO:0070403">
    <property type="term" value="F:NAD+ binding"/>
    <property type="evidence" value="ECO:0007669"/>
    <property type="project" value="InterPro"/>
</dbReference>
<dbReference type="InterPro" id="IPR000095">
    <property type="entry name" value="CRIB_dom"/>
</dbReference>
<evidence type="ECO:0000256" key="16">
    <source>
        <dbReference type="ARBA" id="ARBA00023027"/>
    </source>
</evidence>
<dbReference type="SMART" id="SM00219">
    <property type="entry name" value="TyrKc"/>
    <property type="match status" value="1"/>
</dbReference>
<proteinExistence type="inferred from homology"/>
<dbReference type="SMART" id="SM00326">
    <property type="entry name" value="SH3"/>
    <property type="match status" value="1"/>
</dbReference>
<dbReference type="EMBL" id="CAJGYM010000178">
    <property type="protein sequence ID" value="CAD6199487.1"/>
    <property type="molecule type" value="Genomic_DNA"/>
</dbReference>
<dbReference type="InterPro" id="IPR055175">
    <property type="entry name" value="ACK/TNK-like_SAM"/>
</dbReference>
<dbReference type="SUPFAM" id="SSF56112">
    <property type="entry name" value="Protein kinase-like (PK-like)"/>
    <property type="match status" value="1"/>
</dbReference>
<keyword evidence="13 24" id="KW-0067">ATP-binding</keyword>
<dbReference type="FunFam" id="3.40.50.720:FF:000150">
    <property type="entry name" value="UDP-glucuronic acid decarboxylase 6"/>
    <property type="match status" value="1"/>
</dbReference>
<dbReference type="GO" id="GO:0005524">
    <property type="term" value="F:ATP binding"/>
    <property type="evidence" value="ECO:0007669"/>
    <property type="project" value="UniProtKB-UniRule"/>
</dbReference>
<feature type="region of interest" description="Disordered" evidence="26">
    <location>
        <begin position="707"/>
        <end position="744"/>
    </location>
</feature>
<keyword evidence="6 23" id="KW-0728">SH3 domain</keyword>
<feature type="compositionally biased region" description="Basic and acidic residues" evidence="26">
    <location>
        <begin position="1000"/>
        <end position="1014"/>
    </location>
</feature>
<reference evidence="31" key="1">
    <citation type="submission" date="2020-10" db="EMBL/GenBank/DDBJ databases">
        <authorList>
            <person name="Kikuchi T."/>
        </authorList>
    </citation>
    <scope>NUCLEOTIDE SEQUENCE</scope>
    <source>
        <strain evidence="31">NKZ352</strain>
    </source>
</reference>
<gene>
    <name evidence="31" type="ORF">CAUJ_LOCUS15389</name>
</gene>
<organism evidence="31 32">
    <name type="scientific">Caenorhabditis auriculariae</name>
    <dbReference type="NCBI Taxonomy" id="2777116"/>
    <lineage>
        <taxon>Eukaryota</taxon>
        <taxon>Metazoa</taxon>
        <taxon>Ecdysozoa</taxon>
        <taxon>Nematoda</taxon>
        <taxon>Chromadorea</taxon>
        <taxon>Rhabditida</taxon>
        <taxon>Rhabditina</taxon>
        <taxon>Rhabditomorpha</taxon>
        <taxon>Rhabditoidea</taxon>
        <taxon>Rhabditidae</taxon>
        <taxon>Peloderinae</taxon>
        <taxon>Caenorhabditis</taxon>
    </lineage>
</organism>
<dbReference type="SMART" id="SM00285">
    <property type="entry name" value="PBD"/>
    <property type="match status" value="1"/>
</dbReference>
<evidence type="ECO:0000256" key="27">
    <source>
        <dbReference type="SAM" id="SignalP"/>
    </source>
</evidence>
<dbReference type="OrthoDB" id="4062651at2759"/>
<dbReference type="Gene3D" id="3.40.50.720">
    <property type="entry name" value="NAD(P)-binding Rossmann-like Domain"/>
    <property type="match status" value="1"/>
</dbReference>
<comment type="catalytic activity">
    <reaction evidence="21">
        <text>L-threonyl-[protein] + ATP = O-phospho-L-threonyl-[protein] + ADP + H(+)</text>
        <dbReference type="Rhea" id="RHEA:46608"/>
        <dbReference type="Rhea" id="RHEA-COMP:11060"/>
        <dbReference type="Rhea" id="RHEA-COMP:11605"/>
        <dbReference type="ChEBI" id="CHEBI:15378"/>
        <dbReference type="ChEBI" id="CHEBI:30013"/>
        <dbReference type="ChEBI" id="CHEBI:30616"/>
        <dbReference type="ChEBI" id="CHEBI:61977"/>
        <dbReference type="ChEBI" id="CHEBI:456216"/>
        <dbReference type="EC" id="2.7.11.1"/>
    </reaction>
</comment>
<dbReference type="InterPro" id="IPR001245">
    <property type="entry name" value="Ser-Thr/Tyr_kinase_cat_dom"/>
</dbReference>
<keyword evidence="9" id="KW-0812">Transmembrane</keyword>
<dbReference type="Pfam" id="PF22931">
    <property type="entry name" value="SAM_TNK"/>
    <property type="match status" value="1"/>
</dbReference>
<keyword evidence="10 24" id="KW-0547">Nucleotide-binding</keyword>
<dbReference type="InterPro" id="IPR036291">
    <property type="entry name" value="NAD(P)-bd_dom_sf"/>
</dbReference>
<feature type="compositionally biased region" description="Low complexity" evidence="26">
    <location>
        <begin position="723"/>
        <end position="738"/>
    </location>
</feature>
<comment type="similarity">
    <text evidence="5">Belongs to the NAD(P)-dependent epimerase/dehydratase family. UDP-glucuronic acid decarboxylase subfamily.</text>
</comment>
<evidence type="ECO:0000256" key="5">
    <source>
        <dbReference type="ARBA" id="ARBA00007505"/>
    </source>
</evidence>
<feature type="region of interest" description="Disordered" evidence="26">
    <location>
        <begin position="1088"/>
        <end position="1116"/>
    </location>
</feature>
<keyword evidence="8" id="KW-0808">Transferase</keyword>
<dbReference type="PROSITE" id="PS50011">
    <property type="entry name" value="PROTEIN_KINASE_DOM"/>
    <property type="match status" value="1"/>
</dbReference>
<feature type="region of interest" description="Disordered" evidence="26">
    <location>
        <begin position="1000"/>
        <end position="1046"/>
    </location>
</feature>
<dbReference type="Gene3D" id="3.30.200.20">
    <property type="entry name" value="Phosphorylase Kinase, domain 1"/>
    <property type="match status" value="1"/>
</dbReference>
<dbReference type="CDD" id="cd00174">
    <property type="entry name" value="SH3"/>
    <property type="match status" value="1"/>
</dbReference>